<evidence type="ECO:0000256" key="1">
    <source>
        <dbReference type="SAM" id="Phobius"/>
    </source>
</evidence>
<keyword evidence="1" id="KW-0812">Transmembrane</keyword>
<keyword evidence="1" id="KW-0472">Membrane</keyword>
<dbReference type="EMBL" id="JBHSHT010000001">
    <property type="protein sequence ID" value="MFC4825080.1"/>
    <property type="molecule type" value="Genomic_DNA"/>
</dbReference>
<evidence type="ECO:0000313" key="2">
    <source>
        <dbReference type="EMBL" id="MFC4825080.1"/>
    </source>
</evidence>
<proteinExistence type="predicted"/>
<accession>A0ABD5Q2W0</accession>
<dbReference type="GeneID" id="73044216"/>
<dbReference type="AlphaFoldDB" id="A0ABD5Q2W0"/>
<keyword evidence="1" id="KW-1133">Transmembrane helix</keyword>
<dbReference type="RefSeq" id="WP_254269215.1">
    <property type="nucleotide sequence ID" value="NZ_CP100400.1"/>
</dbReference>
<name>A0ABD5Q2W0_9EURY</name>
<gene>
    <name evidence="2" type="ORF">ACFO9K_12505</name>
</gene>
<dbReference type="Proteomes" id="UP001595945">
    <property type="component" value="Unassembled WGS sequence"/>
</dbReference>
<keyword evidence="3" id="KW-1185">Reference proteome</keyword>
<sequence length="63" mass="6468">MASFDMPALATNTITSLSSITVLGYTLGMDPLAAVGSNIAIMIGTIVALAGAYDLGEQFDAWD</sequence>
<feature type="transmembrane region" description="Helical" evidence="1">
    <location>
        <begin position="32"/>
        <end position="53"/>
    </location>
</feature>
<reference evidence="2 3" key="1">
    <citation type="journal article" date="2019" name="Int. J. Syst. Evol. Microbiol.">
        <title>The Global Catalogue of Microorganisms (GCM) 10K type strain sequencing project: providing services to taxonomists for standard genome sequencing and annotation.</title>
        <authorList>
            <consortium name="The Broad Institute Genomics Platform"/>
            <consortium name="The Broad Institute Genome Sequencing Center for Infectious Disease"/>
            <person name="Wu L."/>
            <person name="Ma J."/>
        </authorList>
    </citation>
    <scope>NUCLEOTIDE SEQUENCE [LARGE SCALE GENOMIC DNA]</scope>
    <source>
        <strain evidence="2 3">XZYJ18</strain>
    </source>
</reference>
<evidence type="ECO:0000313" key="3">
    <source>
        <dbReference type="Proteomes" id="UP001595945"/>
    </source>
</evidence>
<comment type="caution">
    <text evidence="2">The sequence shown here is derived from an EMBL/GenBank/DDBJ whole genome shotgun (WGS) entry which is preliminary data.</text>
</comment>
<protein>
    <submittedName>
        <fullName evidence="2">Uncharacterized protein</fullName>
    </submittedName>
</protein>
<organism evidence="2 3">
    <name type="scientific">Halorussus aquaticus</name>
    <dbReference type="NCBI Taxonomy" id="2953748"/>
    <lineage>
        <taxon>Archaea</taxon>
        <taxon>Methanobacteriati</taxon>
        <taxon>Methanobacteriota</taxon>
        <taxon>Stenosarchaea group</taxon>
        <taxon>Halobacteria</taxon>
        <taxon>Halobacteriales</taxon>
        <taxon>Haladaptataceae</taxon>
        <taxon>Halorussus</taxon>
    </lineage>
</organism>